<evidence type="ECO:0000313" key="3">
    <source>
        <dbReference type="Proteomes" id="UP000001357"/>
    </source>
</evidence>
<dbReference type="Proteomes" id="UP000001357">
    <property type="component" value="Unassembled WGS sequence"/>
</dbReference>
<organism evidence="2 3">
    <name type="scientific">Monosiga brevicollis</name>
    <name type="common">Choanoflagellate</name>
    <dbReference type="NCBI Taxonomy" id="81824"/>
    <lineage>
        <taxon>Eukaryota</taxon>
        <taxon>Choanoflagellata</taxon>
        <taxon>Craspedida</taxon>
        <taxon>Salpingoecidae</taxon>
        <taxon>Monosiga</taxon>
    </lineage>
</organism>
<feature type="region of interest" description="Disordered" evidence="1">
    <location>
        <begin position="400"/>
        <end position="431"/>
    </location>
</feature>
<feature type="compositionally biased region" description="Basic and acidic residues" evidence="1">
    <location>
        <begin position="1071"/>
        <end position="1080"/>
    </location>
</feature>
<accession>A9V8Q0</accession>
<protein>
    <submittedName>
        <fullName evidence="2">Uncharacterized protein</fullName>
    </submittedName>
</protein>
<feature type="compositionally biased region" description="Low complexity" evidence="1">
    <location>
        <begin position="651"/>
        <end position="663"/>
    </location>
</feature>
<feature type="region of interest" description="Disordered" evidence="1">
    <location>
        <begin position="899"/>
        <end position="1023"/>
    </location>
</feature>
<dbReference type="InParanoid" id="A9V8Q0"/>
<feature type="compositionally biased region" description="Basic residues" evidence="1">
    <location>
        <begin position="155"/>
        <end position="167"/>
    </location>
</feature>
<feature type="compositionally biased region" description="Low complexity" evidence="1">
    <location>
        <begin position="219"/>
        <end position="229"/>
    </location>
</feature>
<dbReference type="GeneID" id="5894360"/>
<gene>
    <name evidence="2" type="ORF">MONBRDRAFT_28622</name>
</gene>
<feature type="compositionally biased region" description="Polar residues" evidence="1">
    <location>
        <begin position="821"/>
        <end position="834"/>
    </location>
</feature>
<feature type="compositionally biased region" description="Polar residues" evidence="1">
    <location>
        <begin position="1"/>
        <end position="15"/>
    </location>
</feature>
<dbReference type="OMA" id="LELFRWP"/>
<dbReference type="RefSeq" id="XP_001749049.1">
    <property type="nucleotide sequence ID" value="XM_001748997.1"/>
</dbReference>
<feature type="region of interest" description="Disordered" evidence="1">
    <location>
        <begin position="294"/>
        <end position="359"/>
    </location>
</feature>
<feature type="region of interest" description="Disordered" evidence="1">
    <location>
        <begin position="1"/>
        <end position="59"/>
    </location>
</feature>
<keyword evidence="3" id="KW-1185">Reference proteome</keyword>
<feature type="compositionally biased region" description="Polar residues" evidence="1">
    <location>
        <begin position="400"/>
        <end position="409"/>
    </location>
</feature>
<feature type="region of interest" description="Disordered" evidence="1">
    <location>
        <begin position="805"/>
        <end position="835"/>
    </location>
</feature>
<feature type="region of interest" description="Disordered" evidence="1">
    <location>
        <begin position="141"/>
        <end position="191"/>
    </location>
</feature>
<proteinExistence type="predicted"/>
<dbReference type="KEGG" id="mbr:MONBRDRAFT_28622"/>
<feature type="region of interest" description="Disordered" evidence="1">
    <location>
        <begin position="219"/>
        <end position="242"/>
    </location>
</feature>
<feature type="compositionally biased region" description="Basic and acidic residues" evidence="1">
    <location>
        <begin position="145"/>
        <end position="154"/>
    </location>
</feature>
<name>A9V8Q0_MONBE</name>
<feature type="compositionally biased region" description="Polar residues" evidence="1">
    <location>
        <begin position="334"/>
        <end position="352"/>
    </location>
</feature>
<dbReference type="AlphaFoldDB" id="A9V8Q0"/>
<feature type="compositionally biased region" description="Basic residues" evidence="1">
    <location>
        <begin position="561"/>
        <end position="570"/>
    </location>
</feature>
<feature type="compositionally biased region" description="Polar residues" evidence="1">
    <location>
        <begin position="1126"/>
        <end position="1139"/>
    </location>
</feature>
<sequence>MAAIHTMSTPRSVTQPGLGLPKSLGHLSQQQQRQQRSADRGSPDDDGLQASKIRKTPRRRLKYRIDREDLLRYPEEVLKQYFVDSGIEAEANSEAIMNEIWQQWRQPGREQQRLPEFICDLGAGKMKEFKDMLDDSRLSANGQRYLRDERERRMNRLQKQNSRKRKGGSCSRNSGDETDSRSASRAGSASMRRNVRVFPSHTPHQAPFHLHLSSLALARQQQRQQLQSADFESSSPVSVRASFGGNSNGVAHGATASENTPLGALSADSCHYGAIPVQPNFDDPELLLSGNSVEHGARGATGKAAKPRAPQPPLMPTSANATSRHTGHFAMPSTRPSPTESSAPTGKSSMPTAMSAPADGLDGVPADMQFVATLNGRPVMVPRNLNIDPAVIQRLISEAQSQGQHQNMHPPSPPAAHQRQPSPPSEPTVVQVHPAPITATDRSRGHQMLLQQMPNLLSRVHTDSQTGNSNTEHGGSSLLERELASATQPDGTGSNDPQLQQIRNYYALQLDALRAAGMAVPASAGQAALDIITSMAEQARQNLRPHDHVEASEQFAEPRPRHTKHRSRHPKAQEDSKAAAHASATGLDALASTGGLPPPPKRAFGESVTGPSPLRPPDIPQQLVECLQDVWASLSARGPPSHGGMPPVSESAVANQSAASRAATGQSDATDADPEAPSTPTKQQPNVLVATPLQKEFASAYPLLDIVLSPMMPRARHAGSTGQTPMESPSAALLHSGLFTSLPTPFGLLTSPMLGQNSNSDMFGTGQDQDARSARMNLDFRDIQQMADLFQSPTARFAATDVMKGAASNDGPRGSKAGAASGNTNDETDATASLQPFPGMYPVSPAMHGHDGSILVAPSPLPNLYTNSPLPFLMSPLGSSMPQSALNLFNAMFSPRMGGSMDPFTSRTEAGESEEGKPGGAEARAEDRAAGESNGSRAEAEAEPMVVESRPALSAASGTAAPKSSSRLRQHARSVGQGSALLEEDQSGMPAEKRAKQQPEAGSRLTNRRFSSGMPVSPKSPNVVTSRLFARRSSRDWNVMDAAKPRRRTSINLNQRITEAMDSGASAGGEANEHGSRGESPDVEMPSASSARGDAALPEHADEETIIAVHAATKPESDPSVRSGAAGTSTVVGKSSAGQEASAPVTVASPVQPSVSALKFERPPHTSPAVASSPERAIPV</sequence>
<feature type="compositionally biased region" description="Basic and acidic residues" evidence="1">
    <location>
        <begin position="544"/>
        <end position="560"/>
    </location>
</feature>
<dbReference type="EMBL" id="CH991568">
    <property type="protein sequence ID" value="EDQ86124.1"/>
    <property type="molecule type" value="Genomic_DNA"/>
</dbReference>
<evidence type="ECO:0000313" key="2">
    <source>
        <dbReference type="EMBL" id="EDQ86124.1"/>
    </source>
</evidence>
<reference evidence="2 3" key="1">
    <citation type="journal article" date="2008" name="Nature">
        <title>The genome of the choanoflagellate Monosiga brevicollis and the origin of metazoans.</title>
        <authorList>
            <consortium name="JGI Sequencing"/>
            <person name="King N."/>
            <person name="Westbrook M.J."/>
            <person name="Young S.L."/>
            <person name="Kuo A."/>
            <person name="Abedin M."/>
            <person name="Chapman J."/>
            <person name="Fairclough S."/>
            <person name="Hellsten U."/>
            <person name="Isogai Y."/>
            <person name="Letunic I."/>
            <person name="Marr M."/>
            <person name="Pincus D."/>
            <person name="Putnam N."/>
            <person name="Rokas A."/>
            <person name="Wright K.J."/>
            <person name="Zuzow R."/>
            <person name="Dirks W."/>
            <person name="Good M."/>
            <person name="Goodstein D."/>
            <person name="Lemons D."/>
            <person name="Li W."/>
            <person name="Lyons J.B."/>
            <person name="Morris A."/>
            <person name="Nichols S."/>
            <person name="Richter D.J."/>
            <person name="Salamov A."/>
            <person name="Bork P."/>
            <person name="Lim W.A."/>
            <person name="Manning G."/>
            <person name="Miller W.T."/>
            <person name="McGinnis W."/>
            <person name="Shapiro H."/>
            <person name="Tjian R."/>
            <person name="Grigoriev I.V."/>
            <person name="Rokhsar D."/>
        </authorList>
    </citation>
    <scope>NUCLEOTIDE SEQUENCE [LARGE SCALE GENOMIC DNA]</scope>
    <source>
        <strain evidence="3">MX1 / ATCC 50154</strain>
    </source>
</reference>
<feature type="region of interest" description="Disordered" evidence="1">
    <location>
        <begin position="1062"/>
        <end position="1180"/>
    </location>
</feature>
<evidence type="ECO:0000256" key="1">
    <source>
        <dbReference type="SAM" id="MobiDB-lite"/>
    </source>
</evidence>
<feature type="region of interest" description="Disordered" evidence="1">
    <location>
        <begin position="635"/>
        <end position="687"/>
    </location>
</feature>
<feature type="region of interest" description="Disordered" evidence="1">
    <location>
        <begin position="541"/>
        <end position="619"/>
    </location>
</feature>